<sequence>MKFSWGKVVALKIYSDVTLKQWTYEDLRGLSEKASDAFKARGLLAPADLKRNIAAARQYNQMASRPETQQGSESLLLQGGQIPSEALLYERMLDAIVSSSAPVKSHFKKEDNTVFYDRSAEGNVVCIMHVCALGDHNDKDYQDALGGLMYAMQDRVFEMHPTRKFALGAVATWGEFEIFKFVAGSLFPVESTVQLLNVWKRNKVGGGFRALMALMCVDEEAMGMEPSVSELQAEGKTFYDRGEYESALDRYTRTIAQTNLEQEKSVLLSNGAQVHLKMANYRHAFENARCGLRGNSSNVKAMFRGAKAAIELEKLREGLSLCDQAIEKGPQGRQPSGLEERDRDKHEKLTGSLNSETQWCGLGHTIPLCPYHSTPLSDKWGGS</sequence>
<gene>
    <name evidence="2" type="ORF">SELMODRAFT_421994</name>
</gene>
<dbReference type="eggNOG" id="KOG0551">
    <property type="taxonomic scope" value="Eukaryota"/>
</dbReference>
<dbReference type="InterPro" id="IPR011990">
    <property type="entry name" value="TPR-like_helical_dom_sf"/>
</dbReference>
<dbReference type="PANTHER" id="PTHR46035:SF1">
    <property type="entry name" value="TETRATRICOPEPTIDE REPEAT PROTEIN 4"/>
    <property type="match status" value="1"/>
</dbReference>
<feature type="compositionally biased region" description="Basic and acidic residues" evidence="1">
    <location>
        <begin position="338"/>
        <end position="348"/>
    </location>
</feature>
<organism evidence="3">
    <name type="scientific">Selaginella moellendorffii</name>
    <name type="common">Spikemoss</name>
    <dbReference type="NCBI Taxonomy" id="88036"/>
    <lineage>
        <taxon>Eukaryota</taxon>
        <taxon>Viridiplantae</taxon>
        <taxon>Streptophyta</taxon>
        <taxon>Embryophyta</taxon>
        <taxon>Tracheophyta</taxon>
        <taxon>Lycopodiopsida</taxon>
        <taxon>Selaginellales</taxon>
        <taxon>Selaginellaceae</taxon>
        <taxon>Selaginella</taxon>
    </lineage>
</organism>
<evidence type="ECO:0000256" key="1">
    <source>
        <dbReference type="SAM" id="MobiDB-lite"/>
    </source>
</evidence>
<proteinExistence type="predicted"/>
<evidence type="ECO:0000313" key="2">
    <source>
        <dbReference type="EMBL" id="EFJ16437.1"/>
    </source>
</evidence>
<accession>D8SH03</accession>
<dbReference type="SUPFAM" id="SSF48452">
    <property type="entry name" value="TPR-like"/>
    <property type="match status" value="1"/>
</dbReference>
<dbReference type="Gramene" id="EFJ16437">
    <property type="protein sequence ID" value="EFJ16437"/>
    <property type="gene ID" value="SELMODRAFT_421994"/>
</dbReference>
<dbReference type="Gene3D" id="1.25.40.10">
    <property type="entry name" value="Tetratricopeptide repeat domain"/>
    <property type="match status" value="1"/>
</dbReference>
<dbReference type="GO" id="GO:0005634">
    <property type="term" value="C:nucleus"/>
    <property type="evidence" value="ECO:0000318"/>
    <property type="project" value="GO_Central"/>
</dbReference>
<dbReference type="Proteomes" id="UP000001514">
    <property type="component" value="Unassembled WGS sequence"/>
</dbReference>
<protein>
    <submittedName>
        <fullName evidence="2">Uncharacterized protein</fullName>
    </submittedName>
</protein>
<dbReference type="STRING" id="88036.D8SH03"/>
<keyword evidence="3" id="KW-1185">Reference proteome</keyword>
<feature type="region of interest" description="Disordered" evidence="1">
    <location>
        <begin position="326"/>
        <end position="348"/>
    </location>
</feature>
<reference evidence="2 3" key="1">
    <citation type="journal article" date="2011" name="Science">
        <title>The Selaginella genome identifies genetic changes associated with the evolution of vascular plants.</title>
        <authorList>
            <person name="Banks J.A."/>
            <person name="Nishiyama T."/>
            <person name="Hasebe M."/>
            <person name="Bowman J.L."/>
            <person name="Gribskov M."/>
            <person name="dePamphilis C."/>
            <person name="Albert V.A."/>
            <person name="Aono N."/>
            <person name="Aoyama T."/>
            <person name="Ambrose B.A."/>
            <person name="Ashton N.W."/>
            <person name="Axtell M.J."/>
            <person name="Barker E."/>
            <person name="Barker M.S."/>
            <person name="Bennetzen J.L."/>
            <person name="Bonawitz N.D."/>
            <person name="Chapple C."/>
            <person name="Cheng C."/>
            <person name="Correa L.G."/>
            <person name="Dacre M."/>
            <person name="DeBarry J."/>
            <person name="Dreyer I."/>
            <person name="Elias M."/>
            <person name="Engstrom E.M."/>
            <person name="Estelle M."/>
            <person name="Feng L."/>
            <person name="Finet C."/>
            <person name="Floyd S.K."/>
            <person name="Frommer W.B."/>
            <person name="Fujita T."/>
            <person name="Gramzow L."/>
            <person name="Gutensohn M."/>
            <person name="Harholt J."/>
            <person name="Hattori M."/>
            <person name="Heyl A."/>
            <person name="Hirai T."/>
            <person name="Hiwatashi Y."/>
            <person name="Ishikawa M."/>
            <person name="Iwata M."/>
            <person name="Karol K.G."/>
            <person name="Koehler B."/>
            <person name="Kolukisaoglu U."/>
            <person name="Kubo M."/>
            <person name="Kurata T."/>
            <person name="Lalonde S."/>
            <person name="Li K."/>
            <person name="Li Y."/>
            <person name="Litt A."/>
            <person name="Lyons E."/>
            <person name="Manning G."/>
            <person name="Maruyama T."/>
            <person name="Michael T.P."/>
            <person name="Mikami K."/>
            <person name="Miyazaki S."/>
            <person name="Morinaga S."/>
            <person name="Murata T."/>
            <person name="Mueller-Roeber B."/>
            <person name="Nelson D.R."/>
            <person name="Obara M."/>
            <person name="Oguri Y."/>
            <person name="Olmstead R.G."/>
            <person name="Onodera N."/>
            <person name="Petersen B.L."/>
            <person name="Pils B."/>
            <person name="Prigge M."/>
            <person name="Rensing S.A."/>
            <person name="Riano-Pachon D.M."/>
            <person name="Roberts A.W."/>
            <person name="Sato Y."/>
            <person name="Scheller H.V."/>
            <person name="Schulz B."/>
            <person name="Schulz C."/>
            <person name="Shakirov E.V."/>
            <person name="Shibagaki N."/>
            <person name="Shinohara N."/>
            <person name="Shippen D.E."/>
            <person name="Soerensen I."/>
            <person name="Sotooka R."/>
            <person name="Sugimoto N."/>
            <person name="Sugita M."/>
            <person name="Sumikawa N."/>
            <person name="Tanurdzic M."/>
            <person name="Theissen G."/>
            <person name="Ulvskov P."/>
            <person name="Wakazuki S."/>
            <person name="Weng J.K."/>
            <person name="Willats W.W."/>
            <person name="Wipf D."/>
            <person name="Wolf P.G."/>
            <person name="Yang L."/>
            <person name="Zimmer A.D."/>
            <person name="Zhu Q."/>
            <person name="Mitros T."/>
            <person name="Hellsten U."/>
            <person name="Loque D."/>
            <person name="Otillar R."/>
            <person name="Salamov A."/>
            <person name="Schmutz J."/>
            <person name="Shapiro H."/>
            <person name="Lindquist E."/>
            <person name="Lucas S."/>
            <person name="Rokhsar D."/>
            <person name="Grigoriev I.V."/>
        </authorList>
    </citation>
    <scope>NUCLEOTIDE SEQUENCE [LARGE SCALE GENOMIC DNA]</scope>
</reference>
<dbReference type="GO" id="GO:0051879">
    <property type="term" value="F:Hsp90 protein binding"/>
    <property type="evidence" value="ECO:0000318"/>
    <property type="project" value="GO_Central"/>
</dbReference>
<dbReference type="GO" id="GO:0006457">
    <property type="term" value="P:protein folding"/>
    <property type="evidence" value="ECO:0000318"/>
    <property type="project" value="GO_Central"/>
</dbReference>
<dbReference type="EMBL" id="GL377619">
    <property type="protein sequence ID" value="EFJ16437.1"/>
    <property type="molecule type" value="Genomic_DNA"/>
</dbReference>
<dbReference type="PANTHER" id="PTHR46035">
    <property type="entry name" value="TETRATRICOPEPTIDE REPEAT PROTEIN 4"/>
    <property type="match status" value="1"/>
</dbReference>
<dbReference type="KEGG" id="smo:SELMODRAFT_421994"/>
<dbReference type="HOGENOM" id="CLU_722405_0_0_1"/>
<evidence type="ECO:0000313" key="3">
    <source>
        <dbReference type="Proteomes" id="UP000001514"/>
    </source>
</evidence>
<dbReference type="GO" id="GO:0030544">
    <property type="term" value="F:Hsp70 protein binding"/>
    <property type="evidence" value="ECO:0000318"/>
    <property type="project" value="GO_Central"/>
</dbReference>
<dbReference type="AlphaFoldDB" id="D8SH03"/>
<dbReference type="InParanoid" id="D8SH03"/>
<name>D8SH03_SELML</name>